<feature type="binding site" evidence="9">
    <location>
        <position position="8"/>
    </location>
    <ligand>
        <name>Mg(2+)</name>
        <dbReference type="ChEBI" id="CHEBI:18420"/>
        <note>catalytic</note>
    </ligand>
</feature>
<evidence type="ECO:0000256" key="6">
    <source>
        <dbReference type="ARBA" id="ARBA00022801"/>
    </source>
</evidence>
<evidence type="ECO:0000256" key="3">
    <source>
        <dbReference type="ARBA" id="ARBA00022722"/>
    </source>
</evidence>
<comment type="function">
    <text evidence="9">CRISPR (clustered regularly interspaced short palindromic repeat), is an adaptive immune system that provides protection against mobile genetic elements (viruses, transposable elements and conjugative plasmids). CRISPR clusters contain sequences complementary to antecedent mobile elements and target invading nucleic acids. CRISPR clusters are transcribed and processed into CRISPR RNA (crRNA). Functions as a ssRNA-specific endoribonuclease. Involved in the integration of spacer DNA into the CRISPR cassette.</text>
</comment>
<dbReference type="GO" id="GO:0051607">
    <property type="term" value="P:defense response to virus"/>
    <property type="evidence" value="ECO:0007669"/>
    <property type="project" value="UniProtKB-UniRule"/>
</dbReference>
<comment type="similarity">
    <text evidence="2 9">Belongs to the CRISPR-associated endoribonuclease Cas2 protein family.</text>
</comment>
<protein>
    <recommendedName>
        <fullName evidence="9">CRISPR-associated endoribonuclease Cas2</fullName>
        <ecNumber evidence="9">3.1.-.-</ecNumber>
    </recommendedName>
</protein>
<evidence type="ECO:0000256" key="4">
    <source>
        <dbReference type="ARBA" id="ARBA00022723"/>
    </source>
</evidence>
<name>A0A238TBK4_9NEIS</name>
<dbReference type="EMBL" id="FXUV02000013">
    <property type="protein sequence ID" value="SNB61626.1"/>
    <property type="molecule type" value="Genomic_DNA"/>
</dbReference>
<reference evidence="11 12" key="2">
    <citation type="submission" date="2017-06" db="EMBL/GenBank/DDBJ databases">
        <authorList>
            <person name="Kim H.J."/>
            <person name="Triplett B.A."/>
        </authorList>
    </citation>
    <scope>NUCLEOTIDE SEQUENCE [LARGE SCALE GENOMIC DNA]</scope>
    <source>
        <strain evidence="11">Kingella_eburonensis</strain>
    </source>
</reference>
<evidence type="ECO:0000256" key="5">
    <source>
        <dbReference type="ARBA" id="ARBA00022759"/>
    </source>
</evidence>
<keyword evidence="8 9" id="KW-0051">Antiviral defense</keyword>
<gene>
    <name evidence="11" type="primary">cas2_1</name>
    <name evidence="9" type="synonym">cas2</name>
    <name evidence="11" type="ORF">KEBURONENSIS_00875</name>
    <name evidence="10" type="ORF">KEBURONENSIS_01737</name>
</gene>
<dbReference type="Pfam" id="PF09827">
    <property type="entry name" value="CRISPR_Cas2"/>
    <property type="match status" value="1"/>
</dbReference>
<dbReference type="GO" id="GO:0004521">
    <property type="term" value="F:RNA endonuclease activity"/>
    <property type="evidence" value="ECO:0007669"/>
    <property type="project" value="InterPro"/>
</dbReference>
<comment type="subunit">
    <text evidence="9">Homodimer, forms a heterotetramer with a Cas1 homodimer.</text>
</comment>
<evidence type="ECO:0000313" key="11">
    <source>
        <dbReference type="EMBL" id="SNB61626.1"/>
    </source>
</evidence>
<evidence type="ECO:0000256" key="1">
    <source>
        <dbReference type="ARBA" id="ARBA00001946"/>
    </source>
</evidence>
<dbReference type="InterPro" id="IPR021127">
    <property type="entry name" value="CRISPR_associated_Cas2"/>
</dbReference>
<evidence type="ECO:0000256" key="2">
    <source>
        <dbReference type="ARBA" id="ARBA00009959"/>
    </source>
</evidence>
<evidence type="ECO:0000256" key="9">
    <source>
        <dbReference type="HAMAP-Rule" id="MF_01471"/>
    </source>
</evidence>
<evidence type="ECO:0000313" key="12">
    <source>
        <dbReference type="Proteomes" id="UP000215450"/>
    </source>
</evidence>
<keyword evidence="7 9" id="KW-0460">Magnesium</keyword>
<keyword evidence="6 9" id="KW-0378">Hydrolase</keyword>
<dbReference type="HAMAP" id="MF_01471">
    <property type="entry name" value="Cas2"/>
    <property type="match status" value="1"/>
</dbReference>
<keyword evidence="3 9" id="KW-0540">Nuclease</keyword>
<keyword evidence="12" id="KW-1185">Reference proteome</keyword>
<dbReference type="Gene3D" id="3.30.70.240">
    <property type="match status" value="1"/>
</dbReference>
<dbReference type="EC" id="3.1.-.-" evidence="9"/>
<dbReference type="AlphaFoldDB" id="A0A238TBK4"/>
<dbReference type="OrthoDB" id="9798176at2"/>
<dbReference type="SUPFAM" id="SSF143430">
    <property type="entry name" value="TTP0101/SSO1404-like"/>
    <property type="match status" value="1"/>
</dbReference>
<keyword evidence="5 9" id="KW-0255">Endonuclease</keyword>
<reference evidence="10" key="1">
    <citation type="submission" date="2017-05" db="EMBL/GenBank/DDBJ databases">
        <authorList>
            <person name="Song R."/>
            <person name="Chenine A.L."/>
            <person name="Ruprecht R.M."/>
        </authorList>
    </citation>
    <scope>NUCLEOTIDE SEQUENCE</scope>
    <source>
        <strain evidence="10">Kingella_eburonensis</strain>
    </source>
</reference>
<keyword evidence="4 9" id="KW-0479">Metal-binding</keyword>
<dbReference type="CDD" id="cd09725">
    <property type="entry name" value="Cas2_I_II_III"/>
    <property type="match status" value="1"/>
</dbReference>
<dbReference type="GO" id="GO:0046872">
    <property type="term" value="F:metal ion binding"/>
    <property type="evidence" value="ECO:0007669"/>
    <property type="project" value="UniProtKB-UniRule"/>
</dbReference>
<dbReference type="GO" id="GO:0016787">
    <property type="term" value="F:hydrolase activity"/>
    <property type="evidence" value="ECO:0007669"/>
    <property type="project" value="UniProtKB-KW"/>
</dbReference>
<evidence type="ECO:0000256" key="8">
    <source>
        <dbReference type="ARBA" id="ARBA00023118"/>
    </source>
</evidence>
<sequence length="99" mass="11336">MKWIIAYDIADKKRLTRAHRYLRNIAIPLQNSTFLFSGSLKALETHFAVLTANLNAKEDDVRAYPLYGKLYNLGQRALPEGILLIDFPETHLARLPENP</sequence>
<dbReference type="EMBL" id="FXUV01000037">
    <property type="protein sequence ID" value="SMQ12920.1"/>
    <property type="molecule type" value="Genomic_DNA"/>
</dbReference>
<evidence type="ECO:0000256" key="7">
    <source>
        <dbReference type="ARBA" id="ARBA00022842"/>
    </source>
</evidence>
<evidence type="ECO:0000313" key="10">
    <source>
        <dbReference type="EMBL" id="SMQ12920.1"/>
    </source>
</evidence>
<comment type="cofactor">
    <cofactor evidence="1 9">
        <name>Mg(2+)</name>
        <dbReference type="ChEBI" id="CHEBI:18420"/>
    </cofactor>
</comment>
<dbReference type="InterPro" id="IPR019199">
    <property type="entry name" value="Virulence_VapD/CRISPR_Cas2"/>
</dbReference>
<dbReference type="GO" id="GO:0043571">
    <property type="term" value="P:maintenance of CRISPR repeat elements"/>
    <property type="evidence" value="ECO:0007669"/>
    <property type="project" value="UniProtKB-UniRule"/>
</dbReference>
<organism evidence="11 12">
    <name type="scientific">Kingella negevensis</name>
    <dbReference type="NCBI Taxonomy" id="1522312"/>
    <lineage>
        <taxon>Bacteria</taxon>
        <taxon>Pseudomonadati</taxon>
        <taxon>Pseudomonadota</taxon>
        <taxon>Betaproteobacteria</taxon>
        <taxon>Neisseriales</taxon>
        <taxon>Neisseriaceae</taxon>
        <taxon>Kingella</taxon>
    </lineage>
</organism>
<proteinExistence type="inferred from homology"/>
<accession>A0A238TBK4</accession>
<dbReference type="Proteomes" id="UP000215450">
    <property type="component" value="Unassembled WGS sequence"/>
</dbReference>
<dbReference type="RefSeq" id="WP_095063000.1">
    <property type="nucleotide sequence ID" value="NZ_FXUV02000013.1"/>
</dbReference>